<name>A0ABC8YE96_9POAL</name>
<dbReference type="Gene3D" id="1.20.1280.50">
    <property type="match status" value="1"/>
</dbReference>
<proteinExistence type="predicted"/>
<dbReference type="Proteomes" id="UP001497457">
    <property type="component" value="Chromosome 16b"/>
</dbReference>
<dbReference type="PROSITE" id="PS50181">
    <property type="entry name" value="FBOX"/>
    <property type="match status" value="1"/>
</dbReference>
<protein>
    <recommendedName>
        <fullName evidence="1">F-box domain-containing protein</fullName>
    </recommendedName>
</protein>
<evidence type="ECO:0000313" key="3">
    <source>
        <dbReference type="Proteomes" id="UP001497457"/>
    </source>
</evidence>
<feature type="domain" description="F-box" evidence="1">
    <location>
        <begin position="149"/>
        <end position="198"/>
    </location>
</feature>
<sequence>MSTNSSPLHKVIDSRQWDAADLVARLSIVVHAAFIDAGFVLAGSKLHQPPWIYKKVRRQNAKGGPGAVVRLHVQGDLVIFYSYLASDADRSRVHWESMDARAIVRLLLSGSLDDTALALERDATGVRLWKDVLADGLCRPILHDLLQKQPRFMSLPDDLIAAILARLWRGEYLAAVECTCNKLRRLVADRDGELWKQMYIEIVECVPVVFRIPVEIEIGRLCNIETFKRLQDMAYASSTTWKGRYMSYSSVARSIIESDDWFRFRIFAWGWGLSCFSSWYWEPTRAPLHPWRNKKYCKIDARYDRSPIKDPLELLSKSNAQVSAGDRYNNKRRSVQCWGRRDKGTIHSSSSKYRWMHR</sequence>
<reference evidence="3" key="1">
    <citation type="submission" date="2024-06" db="EMBL/GenBank/DDBJ databases">
        <authorList>
            <person name="Ryan C."/>
        </authorList>
    </citation>
    <scope>NUCLEOTIDE SEQUENCE [LARGE SCALE GENOMIC DNA]</scope>
</reference>
<dbReference type="PANTHER" id="PTHR34791">
    <property type="entry name" value="OS02G0272100 PROTEIN"/>
    <property type="match status" value="1"/>
</dbReference>
<dbReference type="Pfam" id="PF12937">
    <property type="entry name" value="F-box-like"/>
    <property type="match status" value="1"/>
</dbReference>
<dbReference type="PANTHER" id="PTHR34791:SF1">
    <property type="entry name" value="OS02G0272100 PROTEIN"/>
    <property type="match status" value="1"/>
</dbReference>
<keyword evidence="3" id="KW-1185">Reference proteome</keyword>
<organism evidence="2 3">
    <name type="scientific">Urochloa decumbens</name>
    <dbReference type="NCBI Taxonomy" id="240449"/>
    <lineage>
        <taxon>Eukaryota</taxon>
        <taxon>Viridiplantae</taxon>
        <taxon>Streptophyta</taxon>
        <taxon>Embryophyta</taxon>
        <taxon>Tracheophyta</taxon>
        <taxon>Spermatophyta</taxon>
        <taxon>Magnoliopsida</taxon>
        <taxon>Liliopsida</taxon>
        <taxon>Poales</taxon>
        <taxon>Poaceae</taxon>
        <taxon>PACMAD clade</taxon>
        <taxon>Panicoideae</taxon>
        <taxon>Panicodae</taxon>
        <taxon>Paniceae</taxon>
        <taxon>Melinidinae</taxon>
        <taxon>Urochloa</taxon>
    </lineage>
</organism>
<dbReference type="AlphaFoldDB" id="A0ABC8YE96"/>
<dbReference type="InterPro" id="IPR001810">
    <property type="entry name" value="F-box_dom"/>
</dbReference>
<dbReference type="EMBL" id="OZ075126">
    <property type="protein sequence ID" value="CAL4941104.1"/>
    <property type="molecule type" value="Genomic_DNA"/>
</dbReference>
<reference evidence="2 3" key="2">
    <citation type="submission" date="2024-10" db="EMBL/GenBank/DDBJ databases">
        <authorList>
            <person name="Ryan C."/>
        </authorList>
    </citation>
    <scope>NUCLEOTIDE SEQUENCE [LARGE SCALE GENOMIC DNA]</scope>
</reference>
<evidence type="ECO:0000313" key="2">
    <source>
        <dbReference type="EMBL" id="CAL4941104.1"/>
    </source>
</evidence>
<gene>
    <name evidence="2" type="ORF">URODEC1_LOCUS32882</name>
</gene>
<dbReference type="SUPFAM" id="SSF81383">
    <property type="entry name" value="F-box domain"/>
    <property type="match status" value="1"/>
</dbReference>
<evidence type="ECO:0000259" key="1">
    <source>
        <dbReference type="PROSITE" id="PS50181"/>
    </source>
</evidence>
<dbReference type="InterPro" id="IPR036047">
    <property type="entry name" value="F-box-like_dom_sf"/>
</dbReference>
<accession>A0ABC8YE96</accession>